<feature type="transmembrane region" description="Helical" evidence="1">
    <location>
        <begin position="17"/>
        <end position="35"/>
    </location>
</feature>
<accession>A0ABD5NPN8</accession>
<feature type="transmembrane region" description="Helical" evidence="1">
    <location>
        <begin position="41"/>
        <end position="59"/>
    </location>
</feature>
<protein>
    <submittedName>
        <fullName evidence="2">Uncharacterized protein</fullName>
    </submittedName>
</protein>
<dbReference type="InterPro" id="IPR058324">
    <property type="entry name" value="DUF8011"/>
</dbReference>
<evidence type="ECO:0000256" key="1">
    <source>
        <dbReference type="SAM" id="Phobius"/>
    </source>
</evidence>
<evidence type="ECO:0000313" key="3">
    <source>
        <dbReference type="Proteomes" id="UP001595846"/>
    </source>
</evidence>
<organism evidence="2 3">
    <name type="scientific">Halovivax cerinus</name>
    <dbReference type="NCBI Taxonomy" id="1487865"/>
    <lineage>
        <taxon>Archaea</taxon>
        <taxon>Methanobacteriati</taxon>
        <taxon>Methanobacteriota</taxon>
        <taxon>Stenosarchaea group</taxon>
        <taxon>Halobacteria</taxon>
        <taxon>Halobacteriales</taxon>
        <taxon>Natrialbaceae</taxon>
        <taxon>Halovivax</taxon>
    </lineage>
</organism>
<keyword evidence="1" id="KW-0472">Membrane</keyword>
<dbReference type="GeneID" id="73902753"/>
<dbReference type="Proteomes" id="UP001595846">
    <property type="component" value="Unassembled WGS sequence"/>
</dbReference>
<keyword evidence="3" id="KW-1185">Reference proteome</keyword>
<reference evidence="2 3" key="1">
    <citation type="journal article" date="2019" name="Int. J. Syst. Evol. Microbiol.">
        <title>The Global Catalogue of Microorganisms (GCM) 10K type strain sequencing project: providing services to taxonomists for standard genome sequencing and annotation.</title>
        <authorList>
            <consortium name="The Broad Institute Genomics Platform"/>
            <consortium name="The Broad Institute Genome Sequencing Center for Infectious Disease"/>
            <person name="Wu L."/>
            <person name="Ma J."/>
        </authorList>
    </citation>
    <scope>NUCLEOTIDE SEQUENCE [LARGE SCALE GENOMIC DNA]</scope>
    <source>
        <strain evidence="2 3">IBRC-M 10256</strain>
    </source>
</reference>
<comment type="caution">
    <text evidence="2">The sequence shown here is derived from an EMBL/GenBank/DDBJ whole genome shotgun (WGS) entry which is preliminary data.</text>
</comment>
<sequence length="94" mass="9735">MEVHPEQFVSGPGGWDAAKVSVGSAIAFVTIYAYFELRYGGGLPSTLVLALGTGLAGLAELLPTDRRWPAVALRLSGIGVLLALVGYSLFSLAA</sequence>
<dbReference type="Pfam" id="PF26041">
    <property type="entry name" value="DUF8011"/>
    <property type="match status" value="1"/>
</dbReference>
<dbReference type="RefSeq" id="WP_256533622.1">
    <property type="nucleotide sequence ID" value="NZ_CP101824.1"/>
</dbReference>
<keyword evidence="1" id="KW-0812">Transmembrane</keyword>
<dbReference type="EMBL" id="JBHSAQ010000010">
    <property type="protein sequence ID" value="MFC3958981.1"/>
    <property type="molecule type" value="Genomic_DNA"/>
</dbReference>
<evidence type="ECO:0000313" key="2">
    <source>
        <dbReference type="EMBL" id="MFC3958981.1"/>
    </source>
</evidence>
<name>A0ABD5NPN8_9EURY</name>
<proteinExistence type="predicted"/>
<keyword evidence="1" id="KW-1133">Transmembrane helix</keyword>
<gene>
    <name evidence="2" type="ORF">ACFOUR_11465</name>
</gene>
<feature type="transmembrane region" description="Helical" evidence="1">
    <location>
        <begin position="71"/>
        <end position="90"/>
    </location>
</feature>
<dbReference type="AlphaFoldDB" id="A0ABD5NPN8"/>